<dbReference type="InterPro" id="IPR016174">
    <property type="entry name" value="Di-haem_cyt_TM"/>
</dbReference>
<comment type="subcellular location">
    <subcellularLocation>
        <location evidence="1">Cell membrane</location>
        <topology evidence="1">Multi-pass membrane protein</topology>
    </subcellularLocation>
</comment>
<evidence type="ECO:0000313" key="9">
    <source>
        <dbReference type="Proteomes" id="UP000245081"/>
    </source>
</evidence>
<evidence type="ECO:0000256" key="4">
    <source>
        <dbReference type="ARBA" id="ARBA00022989"/>
    </source>
</evidence>
<protein>
    <recommendedName>
        <fullName evidence="7">Cytochrome b561 bacterial/Ni-hydrogenase domain-containing protein</fullName>
    </recommendedName>
</protein>
<dbReference type="Proteomes" id="UP000245081">
    <property type="component" value="Unassembled WGS sequence"/>
</dbReference>
<dbReference type="GO" id="GO:0022904">
    <property type="term" value="P:respiratory electron transport chain"/>
    <property type="evidence" value="ECO:0007669"/>
    <property type="project" value="InterPro"/>
</dbReference>
<keyword evidence="5 6" id="KW-0472">Membrane</keyword>
<dbReference type="PANTHER" id="PTHR30485:SF2">
    <property type="entry name" value="BLL0597 PROTEIN"/>
    <property type="match status" value="1"/>
</dbReference>
<evidence type="ECO:0000313" key="8">
    <source>
        <dbReference type="EMBL" id="GBG15993.1"/>
    </source>
</evidence>
<evidence type="ECO:0000256" key="2">
    <source>
        <dbReference type="ARBA" id="ARBA00022475"/>
    </source>
</evidence>
<dbReference type="InterPro" id="IPR011577">
    <property type="entry name" value="Cyt_b561_bac/Ni-Hgenase"/>
</dbReference>
<reference evidence="8 9" key="1">
    <citation type="journal article" date="2018" name="Environ. Microbiol.">
        <title>Isolation and genomic characterization of Novimethylophilus kurashikiensis gen. nov. sp. nov., a new lanthanide-dependent methylotrophic species of Methylophilaceae.</title>
        <authorList>
            <person name="Lv H."/>
            <person name="Sahin N."/>
            <person name="Tani A."/>
        </authorList>
    </citation>
    <scope>NUCLEOTIDE SEQUENCE [LARGE SCALE GENOMIC DNA]</scope>
    <source>
        <strain evidence="8 9">La2-4</strain>
    </source>
</reference>
<feature type="transmembrane region" description="Helical" evidence="6">
    <location>
        <begin position="7"/>
        <end position="26"/>
    </location>
</feature>
<dbReference type="InterPro" id="IPR051542">
    <property type="entry name" value="Hydrogenase_cytochrome"/>
</dbReference>
<gene>
    <name evidence="8" type="ORF">NMK_3616</name>
</gene>
<proteinExistence type="predicted"/>
<dbReference type="SUPFAM" id="SSF81342">
    <property type="entry name" value="Transmembrane di-heme cytochromes"/>
    <property type="match status" value="1"/>
</dbReference>
<feature type="transmembrane region" description="Helical" evidence="6">
    <location>
        <begin position="38"/>
        <end position="56"/>
    </location>
</feature>
<evidence type="ECO:0000259" key="7">
    <source>
        <dbReference type="Pfam" id="PF01292"/>
    </source>
</evidence>
<keyword evidence="2" id="KW-1003">Cell membrane</keyword>
<dbReference type="AlphaFoldDB" id="A0A2R5FIF0"/>
<evidence type="ECO:0000256" key="6">
    <source>
        <dbReference type="SAM" id="Phobius"/>
    </source>
</evidence>
<dbReference type="PANTHER" id="PTHR30485">
    <property type="entry name" value="NI/FE-HYDROGENASE 1 B-TYPE CYTOCHROME SUBUNIT"/>
    <property type="match status" value="1"/>
</dbReference>
<keyword evidence="9" id="KW-1185">Reference proteome</keyword>
<dbReference type="RefSeq" id="WP_146187240.1">
    <property type="nucleotide sequence ID" value="NZ_BDOQ01000025.1"/>
</dbReference>
<dbReference type="GO" id="GO:0009055">
    <property type="term" value="F:electron transfer activity"/>
    <property type="evidence" value="ECO:0007669"/>
    <property type="project" value="InterPro"/>
</dbReference>
<dbReference type="OrthoDB" id="196472at2"/>
<dbReference type="EMBL" id="BDOQ01000025">
    <property type="protein sequence ID" value="GBG15993.1"/>
    <property type="molecule type" value="Genomic_DNA"/>
</dbReference>
<evidence type="ECO:0000256" key="3">
    <source>
        <dbReference type="ARBA" id="ARBA00022692"/>
    </source>
</evidence>
<accession>A0A2R5FIF0</accession>
<feature type="transmembrane region" description="Helical" evidence="6">
    <location>
        <begin position="136"/>
        <end position="156"/>
    </location>
</feature>
<dbReference type="Gene3D" id="1.20.950.20">
    <property type="entry name" value="Transmembrane di-heme cytochromes, Chain C"/>
    <property type="match status" value="1"/>
</dbReference>
<keyword evidence="3 6" id="KW-0812">Transmembrane</keyword>
<dbReference type="GO" id="GO:0005886">
    <property type="term" value="C:plasma membrane"/>
    <property type="evidence" value="ECO:0007669"/>
    <property type="project" value="UniProtKB-SubCell"/>
</dbReference>
<evidence type="ECO:0000256" key="1">
    <source>
        <dbReference type="ARBA" id="ARBA00004651"/>
    </source>
</evidence>
<evidence type="ECO:0000256" key="5">
    <source>
        <dbReference type="ARBA" id="ARBA00023136"/>
    </source>
</evidence>
<name>A0A2R5FIF0_9PROT</name>
<organism evidence="8 9">
    <name type="scientific">Novimethylophilus kurashikiensis</name>
    <dbReference type="NCBI Taxonomy" id="1825523"/>
    <lineage>
        <taxon>Bacteria</taxon>
        <taxon>Pseudomonadati</taxon>
        <taxon>Pseudomonadota</taxon>
        <taxon>Betaproteobacteria</taxon>
        <taxon>Nitrosomonadales</taxon>
        <taxon>Methylophilaceae</taxon>
        <taxon>Novimethylophilus</taxon>
    </lineage>
</organism>
<keyword evidence="4 6" id="KW-1133">Transmembrane helix</keyword>
<sequence length="173" mass="19593">MIKVWSLFVRLSHWLLVAAFFTAFSLRDSEWYRQIHVFAGYTAGLILIARIVWGFIGTGYERFSAFPFDIPAAINFVKTFFSHPKRYIGHNPAGSLVIYSMLGIGLVTVVTGIIVYNDAYLPFSSDTLEYFHEYPAWAWAALVAMHISGVVVESWLHKENLIAAMITGKKKAH</sequence>
<dbReference type="Pfam" id="PF01292">
    <property type="entry name" value="Ni_hydr_CYTB"/>
    <property type="match status" value="1"/>
</dbReference>
<feature type="transmembrane region" description="Helical" evidence="6">
    <location>
        <begin position="96"/>
        <end position="116"/>
    </location>
</feature>
<dbReference type="GO" id="GO:0020037">
    <property type="term" value="F:heme binding"/>
    <property type="evidence" value="ECO:0007669"/>
    <property type="project" value="TreeGrafter"/>
</dbReference>
<comment type="caution">
    <text evidence="8">The sequence shown here is derived from an EMBL/GenBank/DDBJ whole genome shotgun (WGS) entry which is preliminary data.</text>
</comment>
<feature type="domain" description="Cytochrome b561 bacterial/Ni-hydrogenase" evidence="7">
    <location>
        <begin position="4"/>
        <end position="168"/>
    </location>
</feature>